<dbReference type="EMBL" id="SDMP01000001">
    <property type="protein sequence ID" value="RYR79742.1"/>
    <property type="molecule type" value="Genomic_DNA"/>
</dbReference>
<feature type="region of interest" description="Disordered" evidence="1">
    <location>
        <begin position="844"/>
        <end position="899"/>
    </location>
</feature>
<feature type="region of interest" description="Disordered" evidence="1">
    <location>
        <begin position="409"/>
        <end position="458"/>
    </location>
</feature>
<dbReference type="InterPro" id="IPR001202">
    <property type="entry name" value="WW_dom"/>
</dbReference>
<evidence type="ECO:0000313" key="3">
    <source>
        <dbReference type="EMBL" id="RYR79742.1"/>
    </source>
</evidence>
<dbReference type="SUPFAM" id="SSF51045">
    <property type="entry name" value="WW domain"/>
    <property type="match status" value="2"/>
</dbReference>
<comment type="caution">
    <text evidence="3">The sequence shown here is derived from an EMBL/GenBank/DDBJ whole genome shotgun (WGS) entry which is preliminary data.</text>
</comment>
<dbReference type="STRING" id="3818.A0A445EWF3"/>
<feature type="domain" description="WW" evidence="2">
    <location>
        <begin position="898"/>
        <end position="932"/>
    </location>
</feature>
<feature type="compositionally biased region" description="Pro residues" evidence="1">
    <location>
        <begin position="580"/>
        <end position="616"/>
    </location>
</feature>
<dbReference type="PROSITE" id="PS50020">
    <property type="entry name" value="WW_DOMAIN_2"/>
    <property type="match status" value="2"/>
</dbReference>
<dbReference type="SMART" id="SM00456">
    <property type="entry name" value="WW"/>
    <property type="match status" value="2"/>
</dbReference>
<evidence type="ECO:0000313" key="4">
    <source>
        <dbReference type="Proteomes" id="UP000289738"/>
    </source>
</evidence>
<keyword evidence="4" id="KW-1185">Reference proteome</keyword>
<reference evidence="3 4" key="1">
    <citation type="submission" date="2019-01" db="EMBL/GenBank/DDBJ databases">
        <title>Sequencing of cultivated peanut Arachis hypogaea provides insights into genome evolution and oil improvement.</title>
        <authorList>
            <person name="Chen X."/>
        </authorList>
    </citation>
    <scope>NUCLEOTIDE SEQUENCE [LARGE SCALE GENOMIC DNA]</scope>
    <source>
        <strain evidence="4">cv. Fuhuasheng</strain>
        <tissue evidence="3">Leaves</tissue>
    </source>
</reference>
<proteinExistence type="predicted"/>
<feature type="region of interest" description="Disordered" evidence="1">
    <location>
        <begin position="26"/>
        <end position="154"/>
    </location>
</feature>
<dbReference type="Gene3D" id="2.20.70.10">
    <property type="match status" value="2"/>
</dbReference>
<feature type="compositionally biased region" description="Polar residues" evidence="1">
    <location>
        <begin position="113"/>
        <end position="137"/>
    </location>
</feature>
<dbReference type="PANTHER" id="PTHR47852">
    <property type="entry name" value="OS06G0298400 PROTEIN"/>
    <property type="match status" value="1"/>
</dbReference>
<feature type="domain" description="WW" evidence="2">
    <location>
        <begin position="176"/>
        <end position="210"/>
    </location>
</feature>
<name>A0A445EWF3_ARAHY</name>
<dbReference type="PANTHER" id="PTHR47852:SF2">
    <property type="entry name" value="WW DOMAIN-CONTAINING PROTEIN"/>
    <property type="match status" value="1"/>
</dbReference>
<feature type="compositionally biased region" description="Polar residues" evidence="1">
    <location>
        <begin position="54"/>
        <end position="67"/>
    </location>
</feature>
<dbReference type="InterPro" id="IPR036020">
    <property type="entry name" value="WW_dom_sf"/>
</dbReference>
<dbReference type="Proteomes" id="UP000289738">
    <property type="component" value="Chromosome A01"/>
</dbReference>
<dbReference type="AlphaFoldDB" id="A0A445EWF3"/>
<feature type="compositionally biased region" description="Basic and acidic residues" evidence="1">
    <location>
        <begin position="100"/>
        <end position="112"/>
    </location>
</feature>
<feature type="region of interest" description="Disordered" evidence="1">
    <location>
        <begin position="556"/>
        <end position="626"/>
    </location>
</feature>
<feature type="compositionally biased region" description="Basic and acidic residues" evidence="1">
    <location>
        <begin position="872"/>
        <end position="885"/>
    </location>
</feature>
<evidence type="ECO:0000256" key="1">
    <source>
        <dbReference type="SAM" id="MobiDB-lite"/>
    </source>
</evidence>
<organism evidence="3 4">
    <name type="scientific">Arachis hypogaea</name>
    <name type="common">Peanut</name>
    <dbReference type="NCBI Taxonomy" id="3818"/>
    <lineage>
        <taxon>Eukaryota</taxon>
        <taxon>Viridiplantae</taxon>
        <taxon>Streptophyta</taxon>
        <taxon>Embryophyta</taxon>
        <taxon>Tracheophyta</taxon>
        <taxon>Spermatophyta</taxon>
        <taxon>Magnoliopsida</taxon>
        <taxon>eudicotyledons</taxon>
        <taxon>Gunneridae</taxon>
        <taxon>Pentapetalae</taxon>
        <taxon>rosids</taxon>
        <taxon>fabids</taxon>
        <taxon>Fabales</taxon>
        <taxon>Fabaceae</taxon>
        <taxon>Papilionoideae</taxon>
        <taxon>50 kb inversion clade</taxon>
        <taxon>dalbergioids sensu lato</taxon>
        <taxon>Dalbergieae</taxon>
        <taxon>Pterocarpus clade</taxon>
        <taxon>Arachis</taxon>
    </lineage>
</organism>
<dbReference type="CDD" id="cd00201">
    <property type="entry name" value="WW"/>
    <property type="match status" value="2"/>
</dbReference>
<accession>A0A445EWF3</accession>
<feature type="compositionally biased region" description="Polar residues" evidence="1">
    <location>
        <begin position="435"/>
        <end position="453"/>
    </location>
</feature>
<protein>
    <recommendedName>
        <fullName evidence="2">WW domain-containing protein</fullName>
    </recommendedName>
</protein>
<dbReference type="Pfam" id="PF00397">
    <property type="entry name" value="WW"/>
    <property type="match status" value="2"/>
</dbReference>
<dbReference type="PROSITE" id="PS01159">
    <property type="entry name" value="WW_DOMAIN_1"/>
    <property type="match status" value="2"/>
</dbReference>
<gene>
    <name evidence="3" type="ORF">Ahy_A01g004550</name>
</gene>
<sequence>MGKRKERRLAALSNAGRRVKLDLFAEPSGELGGSNVQGDAGGDTDSQHRDGLPNSPSSSGGFCQPQNPLLLLGQYSDDEMDDGSSKVPGDAKVQSPVSNEEAKDSIEERSKDNISVSVDHVSQNDGQQIRMENSSSIDPEGSKENASNGAAGNFPKEMVSNDQMSASRSFDEQLGTDINFGWKMVMHEESQRYYYWNVETGETSWEVPQVLAQAAQLSSDSMLPSVDDKTVGGAVGIDNSTFPSSVMQDTSATFTLDSSAETIVASHNELYGHGSQMNGCSGEHTNVTHGRELIGNNGSMSFPYGGDPSYVPNYSAEEQQSQIDLPSHLEKQCEILLGRMKSLKESKGNLQDQDTLSKYMLEIEIRLSDIRSLASYGASLLPFWVHSDNQIKLLESVINNFQTAESAEVEAEDKDVPDSEAVGEQQNGLGHDSELYNNNNKDSTLTSEVSNGPQADASPVVLKDTYDEIPTNSQHFSSSNVSDNHLETGIDVHTEVQTNTNPEQSTLGHGYNFEDDDDMDVDMEVEDMNSSGNVTDADASVAKDLGQTEHEVQLNPLGDSHSLLPEHQFVVPPPPDDEWIPPPPPDNEQAPPPPLPPDDEQAPPPPPGDPQPPPYHALPSYAETGQPLSYTQYSLSYGQTGQSLSYTPVAGSEYYGQTAPEVPTSNIYGQIAMPPGQLYYSAVPNLYSENPQVVVNPSDPVSYYELQEGAGSTNIPVNNSSDSCVGGVDRASGDVPSTSSSMAAPATVSVDESASLPSTIAEAAAVSAASSAVAKTQTKVVRKKRAVAVGSSLKSNKKVSSLVNKWKAAKEELLEEEEEPESVYEVFERKRQREIEEWHAKQIASGEAKDNANFQPLGGDWRERVKRKRAQKARESLEAPHDAVEPRQQQPDMTELSKGLPSNWQAYWDETSKQVYYGNTITLETTWDRPTK</sequence>
<evidence type="ECO:0000259" key="2">
    <source>
        <dbReference type="PROSITE" id="PS50020"/>
    </source>
</evidence>